<evidence type="ECO:0000256" key="1">
    <source>
        <dbReference type="SAM" id="SignalP"/>
    </source>
</evidence>
<dbReference type="EMBL" id="BMNI01000006">
    <property type="protein sequence ID" value="GGO91545.1"/>
    <property type="molecule type" value="Genomic_DNA"/>
</dbReference>
<keyword evidence="3" id="KW-1185">Reference proteome</keyword>
<dbReference type="RefSeq" id="WP_188784423.1">
    <property type="nucleotide sequence ID" value="NZ_BMNI01000006.1"/>
</dbReference>
<comment type="caution">
    <text evidence="2">The sequence shown here is derived from an EMBL/GenBank/DDBJ whole genome shotgun (WGS) entry which is preliminary data.</text>
</comment>
<dbReference type="SUPFAM" id="SSF82171">
    <property type="entry name" value="DPP6 N-terminal domain-like"/>
    <property type="match status" value="1"/>
</dbReference>
<feature type="chain" id="PRO_5047045293" description="Exo-alpha-sialidase" evidence="1">
    <location>
        <begin position="21"/>
        <end position="524"/>
    </location>
</feature>
<accession>A0ABQ2NCP3</accession>
<sequence length="524" mass="57044">MRMLSRTLAVAGLLVTPLVACDDGGPAYDQDLAHYAFEKAHVAHLPGGERLAVGSLTGHDLTVQWGDGDGWSTPQKVADEPLWTHDLRLREREGTAAISADFWEQEKLDDDYSPRRSVIVVCRDHTCSAAQHPEGLSSAHVADDGSLVDFGMSDHSVAFWEDGRFRTHSITGLPAEMAIQTLPDGSWLATGARRAGDLCHYDLYAAPRATVAFSRVATGPGFPDARCRAYAPELEPGDPDRVGVYVDSSVDRLVFVRHDGAWRADVPEVRPIAYRDTQGRSTIAPMDIDVGGGRALLGSPDLRHVVVQLRPAGSETWSSPRTVATAPAGHLCRWARSSSTTTGSAMAVVYCYPEDLAWRPSVEQYAPVALVLASDDGRQWTRASLAHPAHEGGSGGEDYLLAAGARKSLLWLKGTGHLKTIHLRSDPLWDSLVVVDHGTRLLRLIGNGDRSAMCRPSWTVTDIDARVWPAATPVPPRIQRYLDRGTCEFDGWPSQHGRIEAGAYGGIFQWEFALVPRGDGYVVH</sequence>
<organism evidence="2 3">
    <name type="scientific">Nocardioides phosphati</name>
    <dbReference type="NCBI Taxonomy" id="1867775"/>
    <lineage>
        <taxon>Bacteria</taxon>
        <taxon>Bacillati</taxon>
        <taxon>Actinomycetota</taxon>
        <taxon>Actinomycetes</taxon>
        <taxon>Propionibacteriales</taxon>
        <taxon>Nocardioidaceae</taxon>
        <taxon>Nocardioides</taxon>
    </lineage>
</organism>
<reference evidence="3" key="1">
    <citation type="journal article" date="2019" name="Int. J. Syst. Evol. Microbiol.">
        <title>The Global Catalogue of Microorganisms (GCM) 10K type strain sequencing project: providing services to taxonomists for standard genome sequencing and annotation.</title>
        <authorList>
            <consortium name="The Broad Institute Genomics Platform"/>
            <consortium name="The Broad Institute Genome Sequencing Center for Infectious Disease"/>
            <person name="Wu L."/>
            <person name="Ma J."/>
        </authorList>
    </citation>
    <scope>NUCLEOTIDE SEQUENCE [LARGE SCALE GENOMIC DNA]</scope>
    <source>
        <strain evidence="3">CGMCC 4.7371</strain>
    </source>
</reference>
<evidence type="ECO:0000313" key="3">
    <source>
        <dbReference type="Proteomes" id="UP000655410"/>
    </source>
</evidence>
<evidence type="ECO:0000313" key="2">
    <source>
        <dbReference type="EMBL" id="GGO91545.1"/>
    </source>
</evidence>
<protein>
    <recommendedName>
        <fullName evidence="4">Exo-alpha-sialidase</fullName>
    </recommendedName>
</protein>
<name>A0ABQ2NCP3_9ACTN</name>
<feature type="signal peptide" evidence="1">
    <location>
        <begin position="1"/>
        <end position="20"/>
    </location>
</feature>
<proteinExistence type="predicted"/>
<evidence type="ECO:0008006" key="4">
    <source>
        <dbReference type="Google" id="ProtNLM"/>
    </source>
</evidence>
<keyword evidence="1" id="KW-0732">Signal</keyword>
<dbReference type="Proteomes" id="UP000655410">
    <property type="component" value="Unassembled WGS sequence"/>
</dbReference>
<gene>
    <name evidence="2" type="ORF">GCM10011584_25910</name>
</gene>